<dbReference type="HOGENOM" id="CLU_1652171_0_0_1"/>
<dbReference type="EMBL" id="KN847320">
    <property type="protein sequence ID" value="KIW55303.1"/>
    <property type="molecule type" value="Genomic_DNA"/>
</dbReference>
<keyword evidence="2" id="KW-1185">Reference proteome</keyword>
<organism evidence="1 2">
    <name type="scientific">Exophiala xenobiotica</name>
    <dbReference type="NCBI Taxonomy" id="348802"/>
    <lineage>
        <taxon>Eukaryota</taxon>
        <taxon>Fungi</taxon>
        <taxon>Dikarya</taxon>
        <taxon>Ascomycota</taxon>
        <taxon>Pezizomycotina</taxon>
        <taxon>Eurotiomycetes</taxon>
        <taxon>Chaetothyriomycetidae</taxon>
        <taxon>Chaetothyriales</taxon>
        <taxon>Herpotrichiellaceae</taxon>
        <taxon>Exophiala</taxon>
    </lineage>
</organism>
<accession>A0A0D2EIR5</accession>
<gene>
    <name evidence="1" type="ORF">PV05_07594</name>
</gene>
<evidence type="ECO:0000313" key="1">
    <source>
        <dbReference type="EMBL" id="KIW55303.1"/>
    </source>
</evidence>
<dbReference type="GeneID" id="25329502"/>
<reference evidence="1 2" key="1">
    <citation type="submission" date="2015-01" db="EMBL/GenBank/DDBJ databases">
        <title>The Genome Sequence of Exophiala xenobiotica CBS118157.</title>
        <authorList>
            <consortium name="The Broad Institute Genomics Platform"/>
            <person name="Cuomo C."/>
            <person name="de Hoog S."/>
            <person name="Gorbushina A."/>
            <person name="Stielow B."/>
            <person name="Teixiera M."/>
            <person name="Abouelleil A."/>
            <person name="Chapman S.B."/>
            <person name="Priest M."/>
            <person name="Young S.K."/>
            <person name="Wortman J."/>
            <person name="Nusbaum C."/>
            <person name="Birren B."/>
        </authorList>
    </citation>
    <scope>NUCLEOTIDE SEQUENCE [LARGE SCALE GENOMIC DNA]</scope>
    <source>
        <strain evidence="1 2">CBS 118157</strain>
    </source>
</reference>
<evidence type="ECO:0000313" key="2">
    <source>
        <dbReference type="Proteomes" id="UP000054342"/>
    </source>
</evidence>
<dbReference type="AlphaFoldDB" id="A0A0D2EIR5"/>
<proteinExistence type="predicted"/>
<name>A0A0D2EIR5_9EURO</name>
<protein>
    <submittedName>
        <fullName evidence="1">Uncharacterized protein</fullName>
    </submittedName>
</protein>
<sequence length="160" mass="17751">MTLSPKDRSAFVEPVFSALLPHLSQDSVLNQALLVRIQDGCSKSTFSSGISLREAAIRASESAPHWDFPPHTRAVVNGAMDELLVFEKDEAVTDVAHIEILRLDALRYHVSEPGPLLHLSIQGYPTSGNELEHVMPARGAEIPQMFNVFPGIQYDERYEV</sequence>
<dbReference type="RefSeq" id="XP_013315887.1">
    <property type="nucleotide sequence ID" value="XM_013460433.1"/>
</dbReference>
<dbReference type="Proteomes" id="UP000054342">
    <property type="component" value="Unassembled WGS sequence"/>
</dbReference>